<evidence type="ECO:0000256" key="6">
    <source>
        <dbReference type="ARBA" id="ARBA00022552"/>
    </source>
</evidence>
<evidence type="ECO:0000256" key="1">
    <source>
        <dbReference type="ARBA" id="ARBA00004496"/>
    </source>
</evidence>
<evidence type="ECO:0000256" key="12">
    <source>
        <dbReference type="PIRNR" id="PIRNR015601"/>
    </source>
</evidence>
<dbReference type="GO" id="GO:0070475">
    <property type="term" value="P:rRNA base methylation"/>
    <property type="evidence" value="ECO:0007669"/>
    <property type="project" value="TreeGrafter"/>
</dbReference>
<evidence type="ECO:0000256" key="2">
    <source>
        <dbReference type="ARBA" id="ARBA00005528"/>
    </source>
</evidence>
<feature type="domain" description="Ribosomal RNA small subunit methyltransferase E methyltransferase" evidence="13">
    <location>
        <begin position="73"/>
        <end position="239"/>
    </location>
</feature>
<dbReference type="InterPro" id="IPR029026">
    <property type="entry name" value="tRNA_m1G_MTases_N"/>
</dbReference>
<accession>A0A391PEK9</accession>
<dbReference type="NCBIfam" id="NF008692">
    <property type="entry name" value="PRK11713.1-5"/>
    <property type="match status" value="1"/>
</dbReference>
<evidence type="ECO:0000256" key="7">
    <source>
        <dbReference type="ARBA" id="ARBA00022603"/>
    </source>
</evidence>
<evidence type="ECO:0000313" key="16">
    <source>
        <dbReference type="Proteomes" id="UP000265643"/>
    </source>
</evidence>
<keyword evidence="8 12" id="KW-0808">Transferase</keyword>
<dbReference type="Proteomes" id="UP000265643">
    <property type="component" value="Unassembled WGS sequence"/>
</dbReference>
<evidence type="ECO:0000256" key="10">
    <source>
        <dbReference type="ARBA" id="ARBA00025699"/>
    </source>
</evidence>
<dbReference type="NCBIfam" id="TIGR00046">
    <property type="entry name" value="RsmE family RNA methyltransferase"/>
    <property type="match status" value="1"/>
</dbReference>
<proteinExistence type="inferred from homology"/>
<sequence>MHHFFVSQEQISEKEIKILGQDVRHIRQVLRMEEGEELLVGDGEGREYLCQIQKIEEKAVIAWILEQRDSQTELPSEITLYQGLPKGDKMELIVQKTVELGVSRIVPVEMKRCVVKLDQKKAAKKRERWSLIAESAAKQSKRGRIPEVSEVKNFAQALQESSGEDVLLIPYECAENMGATRAIIEQIKPGSSVGIWIGPEGGFEEEEIEALKNCGGNVLTLGKRILRTETAGLAMLAILMYHLER</sequence>
<dbReference type="GO" id="GO:0005737">
    <property type="term" value="C:cytoplasm"/>
    <property type="evidence" value="ECO:0007669"/>
    <property type="project" value="UniProtKB-SubCell"/>
</dbReference>
<dbReference type="PANTHER" id="PTHR30027">
    <property type="entry name" value="RIBOSOMAL RNA SMALL SUBUNIT METHYLTRANSFERASE E"/>
    <property type="match status" value="1"/>
</dbReference>
<keyword evidence="16" id="KW-1185">Reference proteome</keyword>
<dbReference type="InterPro" id="IPR029028">
    <property type="entry name" value="Alpha/beta_knot_MTases"/>
</dbReference>
<dbReference type="InterPro" id="IPR046887">
    <property type="entry name" value="RsmE_PUA-like"/>
</dbReference>
<reference evidence="16" key="1">
    <citation type="submission" date="2018-09" db="EMBL/GenBank/DDBJ databases">
        <title>Draft Genome Sequence of Mediterraneibacter sp. KCTC 15684.</title>
        <authorList>
            <person name="Kim J.S."/>
            <person name="Han K.I."/>
            <person name="Suh M.K."/>
            <person name="Lee K.C."/>
            <person name="Eom M.K."/>
            <person name="Lee J.H."/>
            <person name="Park S.H."/>
            <person name="Kang S.W."/>
            <person name="Park J.E."/>
            <person name="Oh B.S."/>
            <person name="Yu S.Y."/>
            <person name="Choi S.H."/>
            <person name="Lee D.H."/>
            <person name="Yoon H."/>
            <person name="Kim B."/>
            <person name="Yang S.J."/>
            <person name="Lee J.S."/>
        </authorList>
    </citation>
    <scope>NUCLEOTIDE SEQUENCE [LARGE SCALE GENOMIC DNA]</scope>
    <source>
        <strain evidence="16">KCTC 15684</strain>
    </source>
</reference>
<dbReference type="SUPFAM" id="SSF75217">
    <property type="entry name" value="alpha/beta knot"/>
    <property type="match status" value="1"/>
</dbReference>
<comment type="subcellular location">
    <subcellularLocation>
        <location evidence="1 12">Cytoplasm</location>
    </subcellularLocation>
</comment>
<dbReference type="SUPFAM" id="SSF88697">
    <property type="entry name" value="PUA domain-like"/>
    <property type="match status" value="1"/>
</dbReference>
<dbReference type="EC" id="2.1.1.193" evidence="3 12"/>
<dbReference type="AlphaFoldDB" id="A0A391PEK9"/>
<name>A0A391PEK9_9FIRM</name>
<dbReference type="GO" id="GO:0070042">
    <property type="term" value="F:rRNA (uridine-N3-)-methyltransferase activity"/>
    <property type="evidence" value="ECO:0007669"/>
    <property type="project" value="TreeGrafter"/>
</dbReference>
<dbReference type="InterPro" id="IPR006700">
    <property type="entry name" value="RsmE"/>
</dbReference>
<dbReference type="Gene3D" id="3.40.1280.10">
    <property type="match status" value="1"/>
</dbReference>
<comment type="function">
    <text evidence="10 12">Specifically methylates the N3 position of the uracil ring of uridine 1498 (m3U1498) in 16S rRNA. Acts on the fully assembled 30S ribosomal subunit.</text>
</comment>
<comment type="similarity">
    <text evidence="2 12">Belongs to the RNA methyltransferase RsmE family.</text>
</comment>
<comment type="catalytic activity">
    <reaction evidence="11 12">
        <text>uridine(1498) in 16S rRNA + S-adenosyl-L-methionine = N(3)-methyluridine(1498) in 16S rRNA + S-adenosyl-L-homocysteine + H(+)</text>
        <dbReference type="Rhea" id="RHEA:42920"/>
        <dbReference type="Rhea" id="RHEA-COMP:10283"/>
        <dbReference type="Rhea" id="RHEA-COMP:10284"/>
        <dbReference type="ChEBI" id="CHEBI:15378"/>
        <dbReference type="ChEBI" id="CHEBI:57856"/>
        <dbReference type="ChEBI" id="CHEBI:59789"/>
        <dbReference type="ChEBI" id="CHEBI:65315"/>
        <dbReference type="ChEBI" id="CHEBI:74502"/>
        <dbReference type="EC" id="2.1.1.193"/>
    </reaction>
</comment>
<evidence type="ECO:0000256" key="9">
    <source>
        <dbReference type="ARBA" id="ARBA00022691"/>
    </source>
</evidence>
<dbReference type="PIRSF" id="PIRSF015601">
    <property type="entry name" value="MTase_slr0722"/>
    <property type="match status" value="1"/>
</dbReference>
<keyword evidence="9 12" id="KW-0949">S-adenosyl-L-methionine</keyword>
<evidence type="ECO:0000256" key="3">
    <source>
        <dbReference type="ARBA" id="ARBA00012328"/>
    </source>
</evidence>
<dbReference type="PANTHER" id="PTHR30027:SF3">
    <property type="entry name" value="16S RRNA (URACIL(1498)-N(3))-METHYLTRANSFERASE"/>
    <property type="match status" value="1"/>
</dbReference>
<feature type="domain" description="Ribosomal RNA small subunit methyltransferase E PUA-like" evidence="14">
    <location>
        <begin position="20"/>
        <end position="62"/>
    </location>
</feature>
<evidence type="ECO:0000256" key="5">
    <source>
        <dbReference type="ARBA" id="ARBA00022490"/>
    </source>
</evidence>
<evidence type="ECO:0000259" key="13">
    <source>
        <dbReference type="Pfam" id="PF04452"/>
    </source>
</evidence>
<dbReference type="InterPro" id="IPR046886">
    <property type="entry name" value="RsmE_MTase_dom"/>
</dbReference>
<organism evidence="15 16">
    <name type="scientific">Mediterraneibacter butyricigenes</name>
    <dbReference type="NCBI Taxonomy" id="2316025"/>
    <lineage>
        <taxon>Bacteria</taxon>
        <taxon>Bacillati</taxon>
        <taxon>Bacillota</taxon>
        <taxon>Clostridia</taxon>
        <taxon>Lachnospirales</taxon>
        <taxon>Lachnospiraceae</taxon>
        <taxon>Mediterraneibacter</taxon>
    </lineage>
</organism>
<evidence type="ECO:0000259" key="14">
    <source>
        <dbReference type="Pfam" id="PF20260"/>
    </source>
</evidence>
<dbReference type="Gene3D" id="2.40.240.20">
    <property type="entry name" value="Hypothetical PUA domain-like, domain 1"/>
    <property type="match status" value="1"/>
</dbReference>
<keyword evidence="7 12" id="KW-0489">Methyltransferase</keyword>
<keyword evidence="6 12" id="KW-0698">rRNA processing</keyword>
<evidence type="ECO:0000313" key="15">
    <source>
        <dbReference type="EMBL" id="GCA68289.1"/>
    </source>
</evidence>
<protein>
    <recommendedName>
        <fullName evidence="4 12">Ribosomal RNA small subunit methyltransferase E</fullName>
        <ecNumber evidence="3 12">2.1.1.193</ecNumber>
    </recommendedName>
</protein>
<dbReference type="RefSeq" id="WP_117602416.1">
    <property type="nucleotide sequence ID" value="NZ_BHGK01000001.1"/>
</dbReference>
<evidence type="ECO:0000256" key="4">
    <source>
        <dbReference type="ARBA" id="ARBA00013673"/>
    </source>
</evidence>
<evidence type="ECO:0000256" key="11">
    <source>
        <dbReference type="ARBA" id="ARBA00047944"/>
    </source>
</evidence>
<comment type="caution">
    <text evidence="15">The sequence shown here is derived from an EMBL/GenBank/DDBJ whole genome shotgun (WGS) entry which is preliminary data.</text>
</comment>
<keyword evidence="5 12" id="KW-0963">Cytoplasm</keyword>
<dbReference type="CDD" id="cd18084">
    <property type="entry name" value="RsmE-like"/>
    <property type="match status" value="1"/>
</dbReference>
<gene>
    <name evidence="15" type="ORF">KGMB01110_27250</name>
</gene>
<dbReference type="Pfam" id="PF04452">
    <property type="entry name" value="Methyltrans_RNA"/>
    <property type="match status" value="1"/>
</dbReference>
<evidence type="ECO:0000256" key="8">
    <source>
        <dbReference type="ARBA" id="ARBA00022679"/>
    </source>
</evidence>
<dbReference type="InterPro" id="IPR015947">
    <property type="entry name" value="PUA-like_sf"/>
</dbReference>
<dbReference type="Pfam" id="PF20260">
    <property type="entry name" value="PUA_4"/>
    <property type="match status" value="1"/>
</dbReference>
<dbReference type="EMBL" id="BHGK01000001">
    <property type="protein sequence ID" value="GCA68289.1"/>
    <property type="molecule type" value="Genomic_DNA"/>
</dbReference>